<gene>
    <name evidence="1" type="ORF">BJ138DRAFT_352740</name>
</gene>
<organism evidence="1 2">
    <name type="scientific">Hygrophoropsis aurantiaca</name>
    <dbReference type="NCBI Taxonomy" id="72124"/>
    <lineage>
        <taxon>Eukaryota</taxon>
        <taxon>Fungi</taxon>
        <taxon>Dikarya</taxon>
        <taxon>Basidiomycota</taxon>
        <taxon>Agaricomycotina</taxon>
        <taxon>Agaricomycetes</taxon>
        <taxon>Agaricomycetidae</taxon>
        <taxon>Boletales</taxon>
        <taxon>Coniophorineae</taxon>
        <taxon>Hygrophoropsidaceae</taxon>
        <taxon>Hygrophoropsis</taxon>
    </lineage>
</organism>
<name>A0ACB8A4T7_9AGAM</name>
<reference evidence="1" key="1">
    <citation type="journal article" date="2021" name="New Phytol.">
        <title>Evolutionary innovations through gain and loss of genes in the ectomycorrhizal Boletales.</title>
        <authorList>
            <person name="Wu G."/>
            <person name="Miyauchi S."/>
            <person name="Morin E."/>
            <person name="Kuo A."/>
            <person name="Drula E."/>
            <person name="Varga T."/>
            <person name="Kohler A."/>
            <person name="Feng B."/>
            <person name="Cao Y."/>
            <person name="Lipzen A."/>
            <person name="Daum C."/>
            <person name="Hundley H."/>
            <person name="Pangilinan J."/>
            <person name="Johnson J."/>
            <person name="Barry K."/>
            <person name="LaButti K."/>
            <person name="Ng V."/>
            <person name="Ahrendt S."/>
            <person name="Min B."/>
            <person name="Choi I.G."/>
            <person name="Park H."/>
            <person name="Plett J.M."/>
            <person name="Magnuson J."/>
            <person name="Spatafora J.W."/>
            <person name="Nagy L.G."/>
            <person name="Henrissat B."/>
            <person name="Grigoriev I.V."/>
            <person name="Yang Z.L."/>
            <person name="Xu J."/>
            <person name="Martin F.M."/>
        </authorList>
    </citation>
    <scope>NUCLEOTIDE SEQUENCE</scope>
    <source>
        <strain evidence="1">ATCC 28755</strain>
    </source>
</reference>
<dbReference type="EMBL" id="MU267820">
    <property type="protein sequence ID" value="KAH7908466.1"/>
    <property type="molecule type" value="Genomic_DNA"/>
</dbReference>
<evidence type="ECO:0000313" key="1">
    <source>
        <dbReference type="EMBL" id="KAH7908466.1"/>
    </source>
</evidence>
<protein>
    <submittedName>
        <fullName evidence="1">UbiA prenyltransferase family</fullName>
    </submittedName>
</protein>
<dbReference type="Proteomes" id="UP000790377">
    <property type="component" value="Unassembled WGS sequence"/>
</dbReference>
<comment type="caution">
    <text evidence="1">The sequence shown here is derived from an EMBL/GenBank/DDBJ whole genome shotgun (WGS) entry which is preliminary data.</text>
</comment>
<proteinExistence type="predicted"/>
<keyword evidence="2" id="KW-1185">Reference proteome</keyword>
<sequence length="286" mass="32150">MIQTLPYHLRSLYLFTQSDISTTIIPVTLFALAAAPIYNLVHCIHVILWIWVHLLQFDVANQIVDPEEDSKNKASRPIPAGRITLQNATYLRWILVPFCLAYSAFYSIQVLGASAAIAVLTILYHEGRAHGHWLSKNVITAVTYGAFELGATIVAGRDYSHVENTGLLSVAISVAIQATTLQAQDFKDVEGDHLIGRLTIPIVFPTLSRPSMLIGLFMWSVYLTKVWCLDWASGVAFIVLSVLVGARFVLYKERKADKKSCKYYSLWSSVVYLLPAYWRYFHAHQA</sequence>
<evidence type="ECO:0000313" key="2">
    <source>
        <dbReference type="Proteomes" id="UP000790377"/>
    </source>
</evidence>
<accession>A0ACB8A4T7</accession>